<keyword evidence="2" id="KW-1133">Transmembrane helix</keyword>
<feature type="transmembrane region" description="Helical" evidence="2">
    <location>
        <begin position="139"/>
        <end position="162"/>
    </location>
</feature>
<keyword evidence="2" id="KW-0472">Membrane</keyword>
<dbReference type="EnsemblMetazoa" id="Aqu2.1.20589_001">
    <property type="protein sequence ID" value="Aqu2.1.20589_001"/>
    <property type="gene ID" value="Aqu2.1.20589"/>
</dbReference>
<accession>A0A1X7TYK4</accession>
<dbReference type="AlphaFoldDB" id="A0A1X7TYK4"/>
<sequence length="232" mass="25162">MADLFSIVVDSISVVRLLYIDPDTGMKTIVKEVTYSRTRRQNGEETVNGVELVVTTNDSATIGNTVNSFNQQIQNGSNVTLTLNGRNVSLDSFESVITSPTPSPTVTPTSSTTPPVNTPGSTTTPTDDGGLTSGAITGIILACLLGFLIVLVIAVAVSYFVYTRAGKIKSYSFNNGHFELKKNSPRIASITQRVIDWLFITLYLKAQTVKHPSSFQIVSKKNFKSLSKARYN</sequence>
<evidence type="ECO:0000313" key="3">
    <source>
        <dbReference type="EnsemblMetazoa" id="Aqu2.1.20589_001"/>
    </source>
</evidence>
<reference evidence="3" key="1">
    <citation type="submission" date="2017-05" db="UniProtKB">
        <authorList>
            <consortium name="EnsemblMetazoa"/>
        </authorList>
    </citation>
    <scope>IDENTIFICATION</scope>
</reference>
<name>A0A1X7TYK4_AMPQE</name>
<proteinExistence type="predicted"/>
<organism evidence="3">
    <name type="scientific">Amphimedon queenslandica</name>
    <name type="common">Sponge</name>
    <dbReference type="NCBI Taxonomy" id="400682"/>
    <lineage>
        <taxon>Eukaryota</taxon>
        <taxon>Metazoa</taxon>
        <taxon>Porifera</taxon>
        <taxon>Demospongiae</taxon>
        <taxon>Heteroscleromorpha</taxon>
        <taxon>Haplosclerida</taxon>
        <taxon>Niphatidae</taxon>
        <taxon>Amphimedon</taxon>
    </lineage>
</organism>
<dbReference type="InParanoid" id="A0A1X7TYK4"/>
<feature type="compositionally biased region" description="Low complexity" evidence="1">
    <location>
        <begin position="98"/>
        <end position="126"/>
    </location>
</feature>
<evidence type="ECO:0000256" key="1">
    <source>
        <dbReference type="SAM" id="MobiDB-lite"/>
    </source>
</evidence>
<evidence type="ECO:0000256" key="2">
    <source>
        <dbReference type="SAM" id="Phobius"/>
    </source>
</evidence>
<protein>
    <submittedName>
        <fullName evidence="3">Uncharacterized protein</fullName>
    </submittedName>
</protein>
<feature type="region of interest" description="Disordered" evidence="1">
    <location>
        <begin position="98"/>
        <end position="129"/>
    </location>
</feature>
<keyword evidence="2" id="KW-0812">Transmembrane</keyword>